<name>A0A915HN21_ROMCU</name>
<sequence length="186" mass="21505">MSDPVTTYCYMNNSVSDLFNIRLEDFVTFANIEQIKRYCTEIGKFLECAKSMPQTNIKQTFTDYFSSIRECQLLKDKQEDSEEFKCLLQVRDYISQYCTTKCSKPSLENLSQFDYVVKNCERLRCIKSDCLKAMQHTRGSSECAAIGRRVMDEDYEKYGKFIALTVLKAIGKYNADATSCDTLSKQ</sequence>
<organism evidence="1 2">
    <name type="scientific">Romanomermis culicivorax</name>
    <name type="common">Nematode worm</name>
    <dbReference type="NCBI Taxonomy" id="13658"/>
    <lineage>
        <taxon>Eukaryota</taxon>
        <taxon>Metazoa</taxon>
        <taxon>Ecdysozoa</taxon>
        <taxon>Nematoda</taxon>
        <taxon>Enoplea</taxon>
        <taxon>Dorylaimia</taxon>
        <taxon>Mermithida</taxon>
        <taxon>Mermithoidea</taxon>
        <taxon>Mermithidae</taxon>
        <taxon>Romanomermis</taxon>
    </lineage>
</organism>
<proteinExistence type="predicted"/>
<keyword evidence="1" id="KW-1185">Reference proteome</keyword>
<protein>
    <submittedName>
        <fullName evidence="2">Uncharacterized protein</fullName>
    </submittedName>
</protein>
<dbReference type="Proteomes" id="UP000887565">
    <property type="component" value="Unplaced"/>
</dbReference>
<evidence type="ECO:0000313" key="2">
    <source>
        <dbReference type="WBParaSite" id="nRc.2.0.1.t03089-RA"/>
    </source>
</evidence>
<reference evidence="2" key="1">
    <citation type="submission" date="2022-11" db="UniProtKB">
        <authorList>
            <consortium name="WormBaseParasite"/>
        </authorList>
    </citation>
    <scope>IDENTIFICATION</scope>
</reference>
<dbReference type="WBParaSite" id="nRc.2.0.1.t03089-RA">
    <property type="protein sequence ID" value="nRc.2.0.1.t03089-RA"/>
    <property type="gene ID" value="nRc.2.0.1.g03089"/>
</dbReference>
<accession>A0A915HN21</accession>
<dbReference type="AlphaFoldDB" id="A0A915HN21"/>
<evidence type="ECO:0000313" key="1">
    <source>
        <dbReference type="Proteomes" id="UP000887565"/>
    </source>
</evidence>